<feature type="region of interest" description="Disordered" evidence="1">
    <location>
        <begin position="202"/>
        <end position="295"/>
    </location>
</feature>
<dbReference type="Proteomes" id="UP001391051">
    <property type="component" value="Unassembled WGS sequence"/>
</dbReference>
<dbReference type="PANTHER" id="PTHR48172">
    <property type="match status" value="1"/>
</dbReference>
<dbReference type="RefSeq" id="XP_066695021.1">
    <property type="nucleotide sequence ID" value="XM_066848325.1"/>
</dbReference>
<evidence type="ECO:0000313" key="3">
    <source>
        <dbReference type="EMBL" id="KAK7942990.1"/>
    </source>
</evidence>
<dbReference type="GeneID" id="92081387"/>
<dbReference type="EMBL" id="JAQQWE010000008">
    <property type="protein sequence ID" value="KAK7942990.1"/>
    <property type="molecule type" value="Genomic_DNA"/>
</dbReference>
<organism evidence="3 4">
    <name type="scientific">Apiospora aurea</name>
    <dbReference type="NCBI Taxonomy" id="335848"/>
    <lineage>
        <taxon>Eukaryota</taxon>
        <taxon>Fungi</taxon>
        <taxon>Dikarya</taxon>
        <taxon>Ascomycota</taxon>
        <taxon>Pezizomycotina</taxon>
        <taxon>Sordariomycetes</taxon>
        <taxon>Xylariomycetidae</taxon>
        <taxon>Amphisphaeriales</taxon>
        <taxon>Apiosporaceae</taxon>
        <taxon>Apiospora</taxon>
    </lineage>
</organism>
<proteinExistence type="predicted"/>
<evidence type="ECO:0000313" key="4">
    <source>
        <dbReference type="Proteomes" id="UP001391051"/>
    </source>
</evidence>
<sequence>MFTLRRVTIVFVAFAALVAVVTYLPRALNPVKPSKEQTEQNKLWINTSPYWLDRQACRWLSLCGVLHIRSDPAALRNTTDDDPDEGELRNIELRSLHDYNYDPKLQNALSTHPPAARSKGNLKEIPDYVLKFAPLVHLYSGENFWPSDIAEHVRHMSPYVNDTHANMSRTVTLNSMHGLDAEPGFVYLKSNDDVESRPEWLHSHANIPSPFPEDEDDDRDDTIPAPDHDESNVGPGESTTWYEVDRKHPLRRISDPRKRQGLFRQRGRGAPRWSRRDSSSVPNTPQYKPDESGHSKAPATLVLVDKGSGIVDAFWFFFYAYNLGQTVLGMRFGNHVGDWEHCMIRFEHGMPRGVFFSEHEGGQAYAWHAVEKRQNETSQVQRPVIYSAVGSHAMYATPGDHPYVLPFNLLKDQTDRGPLWDPARNIRSYWYDYTKEGEEDDTLGLEPTKENPDEPTNWFHYGGPWGDKLYGLDDTRQYRLFGQYHYVTGPTGPKHKNLGREKMCLLWRCKIIHSLSEGKKGSWHS</sequence>
<keyword evidence="2" id="KW-1133">Transmembrane helix</keyword>
<feature type="transmembrane region" description="Helical" evidence="2">
    <location>
        <begin position="7"/>
        <end position="25"/>
    </location>
</feature>
<keyword evidence="4" id="KW-1185">Reference proteome</keyword>
<dbReference type="PANTHER" id="PTHR48172:SF2">
    <property type="entry name" value="VACUOLAR PROTEIN SORTING PROTEIN 62"/>
    <property type="match status" value="1"/>
</dbReference>
<feature type="compositionally biased region" description="Basic residues" evidence="1">
    <location>
        <begin position="259"/>
        <end position="269"/>
    </location>
</feature>
<feature type="compositionally biased region" description="Basic and acidic residues" evidence="1">
    <location>
        <begin position="243"/>
        <end position="258"/>
    </location>
</feature>
<keyword evidence="2" id="KW-0472">Membrane</keyword>
<name>A0ABR1PZ29_9PEZI</name>
<dbReference type="Pfam" id="PF06101">
    <property type="entry name" value="Vps62"/>
    <property type="match status" value="1"/>
</dbReference>
<evidence type="ECO:0000256" key="2">
    <source>
        <dbReference type="SAM" id="Phobius"/>
    </source>
</evidence>
<dbReference type="InterPro" id="IPR009291">
    <property type="entry name" value="Vps62"/>
</dbReference>
<accession>A0ABR1PZ29</accession>
<reference evidence="3 4" key="1">
    <citation type="submission" date="2023-01" db="EMBL/GenBank/DDBJ databases">
        <title>Analysis of 21 Apiospora genomes using comparative genomics revels a genus with tremendous synthesis potential of carbohydrate active enzymes and secondary metabolites.</title>
        <authorList>
            <person name="Sorensen T."/>
        </authorList>
    </citation>
    <scope>NUCLEOTIDE SEQUENCE [LARGE SCALE GENOMIC DNA]</scope>
    <source>
        <strain evidence="3 4">CBS 24483</strain>
    </source>
</reference>
<protein>
    <submittedName>
        <fullName evidence="3">Vacuolar protein sorting-associated protein</fullName>
    </submittedName>
</protein>
<evidence type="ECO:0000256" key="1">
    <source>
        <dbReference type="SAM" id="MobiDB-lite"/>
    </source>
</evidence>
<gene>
    <name evidence="3" type="ORF">PG986_012103</name>
</gene>
<keyword evidence="2" id="KW-0812">Transmembrane</keyword>
<comment type="caution">
    <text evidence="3">The sequence shown here is derived from an EMBL/GenBank/DDBJ whole genome shotgun (WGS) entry which is preliminary data.</text>
</comment>